<evidence type="ECO:0000313" key="7">
    <source>
        <dbReference type="EMBL" id="VAX01697.1"/>
    </source>
</evidence>
<dbReference type="Pfam" id="PF13365">
    <property type="entry name" value="Trypsin_2"/>
    <property type="match status" value="1"/>
</dbReference>
<dbReference type="PRINTS" id="PR00834">
    <property type="entry name" value="PROTEASES2C"/>
</dbReference>
<dbReference type="InterPro" id="IPR036034">
    <property type="entry name" value="PDZ_sf"/>
</dbReference>
<evidence type="ECO:0000256" key="2">
    <source>
        <dbReference type="ARBA" id="ARBA00022670"/>
    </source>
</evidence>
<dbReference type="GO" id="GO:0004252">
    <property type="term" value="F:serine-type endopeptidase activity"/>
    <property type="evidence" value="ECO:0007669"/>
    <property type="project" value="InterPro"/>
</dbReference>
<name>A0A3B1B9H5_9ZZZZ</name>
<dbReference type="InterPro" id="IPR051201">
    <property type="entry name" value="Chloro_Bact_Ser_Proteases"/>
</dbReference>
<dbReference type="Gene3D" id="2.40.10.120">
    <property type="match status" value="1"/>
</dbReference>
<evidence type="ECO:0000256" key="5">
    <source>
        <dbReference type="SAM" id="Phobius"/>
    </source>
</evidence>
<keyword evidence="5" id="KW-0472">Membrane</keyword>
<dbReference type="FunFam" id="2.40.10.10:FF:000001">
    <property type="entry name" value="Periplasmic serine protease DegS"/>
    <property type="match status" value="1"/>
</dbReference>
<accession>A0A3B1B9H5</accession>
<dbReference type="PANTHER" id="PTHR43343">
    <property type="entry name" value="PEPTIDASE S12"/>
    <property type="match status" value="1"/>
</dbReference>
<dbReference type="PROSITE" id="PS50106">
    <property type="entry name" value="PDZ"/>
    <property type="match status" value="1"/>
</dbReference>
<keyword evidence="4" id="KW-0720">Serine protease</keyword>
<reference evidence="7" key="1">
    <citation type="submission" date="2018-06" db="EMBL/GenBank/DDBJ databases">
        <authorList>
            <person name="Zhirakovskaya E."/>
        </authorList>
    </citation>
    <scope>NUCLEOTIDE SEQUENCE</scope>
</reference>
<dbReference type="InterPro" id="IPR001478">
    <property type="entry name" value="PDZ"/>
</dbReference>
<dbReference type="SMART" id="SM00228">
    <property type="entry name" value="PDZ"/>
    <property type="match status" value="1"/>
</dbReference>
<gene>
    <name evidence="7" type="ORF">MNBD_GAMMA20-1929</name>
</gene>
<dbReference type="EMBL" id="UOFU01000235">
    <property type="protein sequence ID" value="VAX01697.1"/>
    <property type="molecule type" value="Genomic_DNA"/>
</dbReference>
<evidence type="ECO:0000256" key="4">
    <source>
        <dbReference type="ARBA" id="ARBA00022825"/>
    </source>
</evidence>
<keyword evidence="5" id="KW-0812">Transmembrane</keyword>
<dbReference type="PANTHER" id="PTHR43343:SF3">
    <property type="entry name" value="PROTEASE DO-LIKE 8, CHLOROPLASTIC"/>
    <property type="match status" value="1"/>
</dbReference>
<dbReference type="Gene3D" id="2.30.42.10">
    <property type="match status" value="1"/>
</dbReference>
<comment type="similarity">
    <text evidence="1">Belongs to the peptidase S1C family.</text>
</comment>
<feature type="domain" description="PDZ" evidence="6">
    <location>
        <begin position="263"/>
        <end position="343"/>
    </location>
</feature>
<dbReference type="InterPro" id="IPR001940">
    <property type="entry name" value="Peptidase_S1C"/>
</dbReference>
<organism evidence="7">
    <name type="scientific">hydrothermal vent metagenome</name>
    <dbReference type="NCBI Taxonomy" id="652676"/>
    <lineage>
        <taxon>unclassified sequences</taxon>
        <taxon>metagenomes</taxon>
        <taxon>ecological metagenomes</taxon>
    </lineage>
</organism>
<protein>
    <submittedName>
        <fullName evidence="7">Outer membrane stress sensor protease DegS</fullName>
    </submittedName>
</protein>
<keyword evidence="2 7" id="KW-0645">Protease</keyword>
<proteinExistence type="inferred from homology"/>
<evidence type="ECO:0000256" key="3">
    <source>
        <dbReference type="ARBA" id="ARBA00022801"/>
    </source>
</evidence>
<dbReference type="SUPFAM" id="SSF50156">
    <property type="entry name" value="PDZ domain-like"/>
    <property type="match status" value="1"/>
</dbReference>
<sequence>MKHSSPFWFIVKATIAGLAVAFVILALRPDFLGQSRPVVEITESTPQRALAGSGPVSYADAVDAAAPAVVNVYTTKVVTERASPLYRDPIFRYFFGDQLAPRQRLETSLGSGVIVSNQGYILTNNHVIEGAADIQVALRDGRSIEATLVGTDSDTDLAVLKIDLQALPAITFGSSENLRVGDVVLAIGNPFGFGQTVTIGIASATGRNRVGISTFENFIQTDAAINPGNSGGALVNAHGQLVGINTAIVSRSGGSQGIGFAIPVDLAKEVMSQIIETGHVVRGWLGVEGQDITPQLAESFGLQGVRGVIIAGVQRNGPAGRAGLRPGDILTHINGLPTIDNKTNMGLIAGFSPRTRITLRILRAGLEMELKAIVAERPSRAGSDRG</sequence>
<dbReference type="InterPro" id="IPR009003">
    <property type="entry name" value="Peptidase_S1_PA"/>
</dbReference>
<dbReference type="GO" id="GO:0006508">
    <property type="term" value="P:proteolysis"/>
    <property type="evidence" value="ECO:0007669"/>
    <property type="project" value="UniProtKB-KW"/>
</dbReference>
<dbReference type="InterPro" id="IPR041489">
    <property type="entry name" value="PDZ_6"/>
</dbReference>
<keyword evidence="5" id="KW-1133">Transmembrane helix</keyword>
<evidence type="ECO:0000256" key="1">
    <source>
        <dbReference type="ARBA" id="ARBA00010541"/>
    </source>
</evidence>
<evidence type="ECO:0000259" key="6">
    <source>
        <dbReference type="PROSITE" id="PS50106"/>
    </source>
</evidence>
<feature type="transmembrane region" description="Helical" evidence="5">
    <location>
        <begin position="6"/>
        <end position="27"/>
    </location>
</feature>
<keyword evidence="3" id="KW-0378">Hydrolase</keyword>
<dbReference type="AlphaFoldDB" id="A0A3B1B9H5"/>
<dbReference type="SUPFAM" id="SSF50494">
    <property type="entry name" value="Trypsin-like serine proteases"/>
    <property type="match status" value="1"/>
</dbReference>
<dbReference type="Pfam" id="PF17820">
    <property type="entry name" value="PDZ_6"/>
    <property type="match status" value="1"/>
</dbReference>